<keyword evidence="3" id="KW-0159">Chromosome partition</keyword>
<dbReference type="AlphaFoldDB" id="A0A840RCM6"/>
<keyword evidence="2" id="KW-0132">Cell division</keyword>
<evidence type="ECO:0000313" key="5">
    <source>
        <dbReference type="EMBL" id="MBB5190072.1"/>
    </source>
</evidence>
<name>A0A840RCM6_9NEIS</name>
<dbReference type="PANTHER" id="PTHR34298">
    <property type="entry name" value="SEGREGATION AND CONDENSATION PROTEIN B"/>
    <property type="match status" value="1"/>
</dbReference>
<dbReference type="InterPro" id="IPR036388">
    <property type="entry name" value="WH-like_DNA-bd_sf"/>
</dbReference>
<evidence type="ECO:0000256" key="3">
    <source>
        <dbReference type="ARBA" id="ARBA00022829"/>
    </source>
</evidence>
<organism evidence="5 6">
    <name type="scientific">Silvimonas terrae</name>
    <dbReference type="NCBI Taxonomy" id="300266"/>
    <lineage>
        <taxon>Bacteria</taxon>
        <taxon>Pseudomonadati</taxon>
        <taxon>Pseudomonadota</taxon>
        <taxon>Betaproteobacteria</taxon>
        <taxon>Neisseriales</taxon>
        <taxon>Chitinibacteraceae</taxon>
        <taxon>Silvimonas</taxon>
    </lineage>
</organism>
<dbReference type="PIRSF" id="PIRSF019345">
    <property type="entry name" value="ScpB"/>
    <property type="match status" value="1"/>
</dbReference>
<accession>A0A840RCM6</accession>
<dbReference type="EMBL" id="JACHHN010000001">
    <property type="protein sequence ID" value="MBB5190072.1"/>
    <property type="molecule type" value="Genomic_DNA"/>
</dbReference>
<keyword evidence="6" id="KW-1185">Reference proteome</keyword>
<protein>
    <submittedName>
        <fullName evidence="5">Segregation and condensation protein B</fullName>
    </submittedName>
</protein>
<dbReference type="InterPro" id="IPR005234">
    <property type="entry name" value="ScpB_csome_segregation"/>
</dbReference>
<dbReference type="Pfam" id="PF04079">
    <property type="entry name" value="SMC_ScpB"/>
    <property type="match status" value="1"/>
</dbReference>
<reference evidence="5 6" key="1">
    <citation type="submission" date="2020-08" db="EMBL/GenBank/DDBJ databases">
        <title>Genomic Encyclopedia of Type Strains, Phase IV (KMG-IV): sequencing the most valuable type-strain genomes for metagenomic binning, comparative biology and taxonomic classification.</title>
        <authorList>
            <person name="Goeker M."/>
        </authorList>
    </citation>
    <scope>NUCLEOTIDE SEQUENCE [LARGE SCALE GENOMIC DNA]</scope>
    <source>
        <strain evidence="5 6">DSM 18233</strain>
    </source>
</reference>
<evidence type="ECO:0000256" key="4">
    <source>
        <dbReference type="ARBA" id="ARBA00023306"/>
    </source>
</evidence>
<dbReference type="RefSeq" id="WP_184097720.1">
    <property type="nucleotide sequence ID" value="NZ_JACHHN010000001.1"/>
</dbReference>
<gene>
    <name evidence="5" type="ORF">HNQ50_000782</name>
</gene>
<evidence type="ECO:0000256" key="2">
    <source>
        <dbReference type="ARBA" id="ARBA00022618"/>
    </source>
</evidence>
<keyword evidence="4" id="KW-0131">Cell cycle</keyword>
<proteinExistence type="predicted"/>
<dbReference type="InterPro" id="IPR036390">
    <property type="entry name" value="WH_DNA-bd_sf"/>
</dbReference>
<dbReference type="PANTHER" id="PTHR34298:SF2">
    <property type="entry name" value="SEGREGATION AND CONDENSATION PROTEIN B"/>
    <property type="match status" value="1"/>
</dbReference>
<dbReference type="SUPFAM" id="SSF46785">
    <property type="entry name" value="Winged helix' DNA-binding domain"/>
    <property type="match status" value="2"/>
</dbReference>
<dbReference type="GO" id="GO:0051301">
    <property type="term" value="P:cell division"/>
    <property type="evidence" value="ECO:0007669"/>
    <property type="project" value="UniProtKB-KW"/>
</dbReference>
<evidence type="ECO:0000313" key="6">
    <source>
        <dbReference type="Proteomes" id="UP000543030"/>
    </source>
</evidence>
<keyword evidence="1" id="KW-0963">Cytoplasm</keyword>
<dbReference type="NCBIfam" id="TIGR00281">
    <property type="entry name" value="SMC-Scp complex subunit ScpB"/>
    <property type="match status" value="1"/>
</dbReference>
<dbReference type="GO" id="GO:0051304">
    <property type="term" value="P:chromosome separation"/>
    <property type="evidence" value="ECO:0007669"/>
    <property type="project" value="InterPro"/>
</dbReference>
<sequence length="193" mass="21518">MSAPETEAGLYDRAHMQKVLETALLVAPEPLSLNTLKTLFAEDISGQLINSLLEEIQQSWHGRGVELIKLASGWRFRARLEMQPYLERLNPEKPPRYSRAVMETLAIVAYKQPVTRGDIEEIRGVTVSSQIIQTLKERGWLDVIGHKEVPGRPELLGTTRQFLDDLGLASLSTLPPLQELGNLILPEADAAQS</sequence>
<dbReference type="Gene3D" id="1.10.10.10">
    <property type="entry name" value="Winged helix-like DNA-binding domain superfamily/Winged helix DNA-binding domain"/>
    <property type="match status" value="2"/>
</dbReference>
<dbReference type="Proteomes" id="UP000543030">
    <property type="component" value="Unassembled WGS sequence"/>
</dbReference>
<evidence type="ECO:0000256" key="1">
    <source>
        <dbReference type="ARBA" id="ARBA00022490"/>
    </source>
</evidence>
<comment type="caution">
    <text evidence="5">The sequence shown here is derived from an EMBL/GenBank/DDBJ whole genome shotgun (WGS) entry which is preliminary data.</text>
</comment>